<dbReference type="PROSITE" id="PS50943">
    <property type="entry name" value="HTH_CROC1"/>
    <property type="match status" value="1"/>
</dbReference>
<gene>
    <name evidence="2" type="ORF">BLA23254_05134</name>
</gene>
<organism evidence="2 3">
    <name type="scientific">Burkholderia lata (strain ATCC 17760 / DSM 23089 / LMG 22485 / NCIMB 9086 / R18194 / 383)</name>
    <dbReference type="NCBI Taxonomy" id="482957"/>
    <lineage>
        <taxon>Bacteria</taxon>
        <taxon>Pseudomonadati</taxon>
        <taxon>Pseudomonadota</taxon>
        <taxon>Betaproteobacteria</taxon>
        <taxon>Burkholderiales</taxon>
        <taxon>Burkholderiaceae</taxon>
        <taxon>Burkholderia</taxon>
        <taxon>Burkholderia cepacia complex</taxon>
    </lineage>
</organism>
<dbReference type="AlphaFoldDB" id="A0A6P2PGE4"/>
<dbReference type="CDD" id="cd00093">
    <property type="entry name" value="HTH_XRE"/>
    <property type="match status" value="1"/>
</dbReference>
<evidence type="ECO:0000313" key="2">
    <source>
        <dbReference type="EMBL" id="VWC07874.1"/>
    </source>
</evidence>
<dbReference type="Gene3D" id="1.10.260.40">
    <property type="entry name" value="lambda repressor-like DNA-binding domains"/>
    <property type="match status" value="1"/>
</dbReference>
<accession>A0A6P2PGE4</accession>
<reference evidence="2 3" key="1">
    <citation type="submission" date="2019-09" db="EMBL/GenBank/DDBJ databases">
        <authorList>
            <person name="Depoorter E."/>
        </authorList>
    </citation>
    <scope>NUCLEOTIDE SEQUENCE [LARGE SCALE GENOMIC DNA]</scope>
    <source>
        <strain evidence="2">LMG 23254</strain>
    </source>
</reference>
<dbReference type="GO" id="GO:0003677">
    <property type="term" value="F:DNA binding"/>
    <property type="evidence" value="ECO:0007669"/>
    <property type="project" value="InterPro"/>
</dbReference>
<evidence type="ECO:0000259" key="1">
    <source>
        <dbReference type="PROSITE" id="PS50943"/>
    </source>
</evidence>
<dbReference type="SMART" id="SM00530">
    <property type="entry name" value="HTH_XRE"/>
    <property type="match status" value="1"/>
</dbReference>
<evidence type="ECO:0000313" key="3">
    <source>
        <dbReference type="Proteomes" id="UP000494218"/>
    </source>
</evidence>
<dbReference type="Pfam" id="PF13560">
    <property type="entry name" value="HTH_31"/>
    <property type="match status" value="1"/>
</dbReference>
<dbReference type="SUPFAM" id="SSF47413">
    <property type="entry name" value="lambda repressor-like DNA-binding domains"/>
    <property type="match status" value="1"/>
</dbReference>
<dbReference type="InterPro" id="IPR001387">
    <property type="entry name" value="Cro/C1-type_HTH"/>
</dbReference>
<proteinExistence type="predicted"/>
<sequence>MCRCKAMTPFSNALVHYRKRAGLSQTNVARQLGVAIQYVWKLERAVKPPPSTEQIERIAAVLGMSNADVASLLEAALDSQRKLRLPDDLHSDTLRLINRLVRASTRLSGDEVTLLDELVARLDR</sequence>
<protein>
    <submittedName>
        <fullName evidence="2">XRE family transcriptional regulator</fullName>
    </submittedName>
</protein>
<dbReference type="Proteomes" id="UP000494218">
    <property type="component" value="Unassembled WGS sequence"/>
</dbReference>
<feature type="domain" description="HTH cro/C1-type" evidence="1">
    <location>
        <begin position="14"/>
        <end position="69"/>
    </location>
</feature>
<dbReference type="InterPro" id="IPR010982">
    <property type="entry name" value="Lambda_DNA-bd_dom_sf"/>
</dbReference>
<dbReference type="EMBL" id="CABVPW010000027">
    <property type="protein sequence ID" value="VWC07874.1"/>
    <property type="molecule type" value="Genomic_DNA"/>
</dbReference>
<name>A0A6P2PGE4_BURL3</name>